<feature type="compositionally biased region" description="Basic residues" evidence="1">
    <location>
        <begin position="1"/>
        <end position="21"/>
    </location>
</feature>
<dbReference type="Proteomes" id="UP000838412">
    <property type="component" value="Chromosome 12"/>
</dbReference>
<proteinExistence type="predicted"/>
<sequence length="101" mass="11350">MAPNRKRQRENRKGNRKAKTQKRVDELTTQLGKAQSQLGKCRVTFRADDGVDVELDRKGQPPPATPATGRGYRHQTEDTKDLVQWCVHFKGPGHNLGCLVA</sequence>
<name>A0A8J9YVF0_BRALA</name>
<protein>
    <submittedName>
        <fullName evidence="2">Hypp6738 protein</fullName>
    </submittedName>
</protein>
<keyword evidence="3" id="KW-1185">Reference proteome</keyword>
<feature type="region of interest" description="Disordered" evidence="1">
    <location>
        <begin position="53"/>
        <end position="76"/>
    </location>
</feature>
<feature type="region of interest" description="Disordered" evidence="1">
    <location>
        <begin position="1"/>
        <end position="25"/>
    </location>
</feature>
<accession>A0A8J9YVF0</accession>
<evidence type="ECO:0000313" key="2">
    <source>
        <dbReference type="EMBL" id="CAH1242465.1"/>
    </source>
</evidence>
<evidence type="ECO:0000313" key="3">
    <source>
        <dbReference type="Proteomes" id="UP000838412"/>
    </source>
</evidence>
<organism evidence="2 3">
    <name type="scientific">Branchiostoma lanceolatum</name>
    <name type="common">Common lancelet</name>
    <name type="synonym">Amphioxus lanceolatum</name>
    <dbReference type="NCBI Taxonomy" id="7740"/>
    <lineage>
        <taxon>Eukaryota</taxon>
        <taxon>Metazoa</taxon>
        <taxon>Chordata</taxon>
        <taxon>Cephalochordata</taxon>
        <taxon>Leptocardii</taxon>
        <taxon>Amphioxiformes</taxon>
        <taxon>Branchiostomatidae</taxon>
        <taxon>Branchiostoma</taxon>
    </lineage>
</organism>
<reference evidence="2" key="1">
    <citation type="submission" date="2022-01" db="EMBL/GenBank/DDBJ databases">
        <authorList>
            <person name="Braso-Vives M."/>
        </authorList>
    </citation>
    <scope>NUCLEOTIDE SEQUENCE</scope>
</reference>
<dbReference type="AlphaFoldDB" id="A0A8J9YVF0"/>
<dbReference type="EMBL" id="OV696697">
    <property type="protein sequence ID" value="CAH1242465.1"/>
    <property type="molecule type" value="Genomic_DNA"/>
</dbReference>
<gene>
    <name evidence="2" type="primary">Hypp6738</name>
    <name evidence="2" type="ORF">BLAG_LOCUS5756</name>
</gene>
<evidence type="ECO:0000256" key="1">
    <source>
        <dbReference type="SAM" id="MobiDB-lite"/>
    </source>
</evidence>